<keyword evidence="2" id="KW-0812">Transmembrane</keyword>
<comment type="caution">
    <text evidence="5">The sequence shown here is derived from an EMBL/GenBank/DDBJ whole genome shotgun (WGS) entry which is preliminary data.</text>
</comment>
<evidence type="ECO:0000313" key="6">
    <source>
        <dbReference type="Proteomes" id="UP000292003"/>
    </source>
</evidence>
<evidence type="ECO:0000259" key="3">
    <source>
        <dbReference type="Pfam" id="PF02470"/>
    </source>
</evidence>
<reference evidence="5 6" key="1">
    <citation type="submission" date="2019-02" db="EMBL/GenBank/DDBJ databases">
        <title>Draft genome sequence of Amycolatopsis sp. 8-3EHSu isolated from roots of Suaeda maritima.</title>
        <authorList>
            <person name="Duangmal K."/>
            <person name="Chantavorakit T."/>
        </authorList>
    </citation>
    <scope>NUCLEOTIDE SEQUENCE [LARGE SCALE GENOMIC DNA]</scope>
    <source>
        <strain evidence="5 6">8-3EHSu</strain>
    </source>
</reference>
<proteinExistence type="predicted"/>
<feature type="domain" description="Mammalian cell entry C-terminal" evidence="4">
    <location>
        <begin position="152"/>
        <end position="331"/>
    </location>
</feature>
<evidence type="ECO:0000259" key="4">
    <source>
        <dbReference type="Pfam" id="PF11887"/>
    </source>
</evidence>
<dbReference type="Proteomes" id="UP000292003">
    <property type="component" value="Unassembled WGS sequence"/>
</dbReference>
<dbReference type="OrthoDB" id="5241191at2"/>
<protein>
    <submittedName>
        <fullName evidence="5">MCE family protein</fullName>
    </submittedName>
</protein>
<dbReference type="Pfam" id="PF11887">
    <property type="entry name" value="Mce4_CUP1"/>
    <property type="match status" value="1"/>
</dbReference>
<keyword evidence="2" id="KW-1133">Transmembrane helix</keyword>
<feature type="region of interest" description="Disordered" evidence="1">
    <location>
        <begin position="1"/>
        <end position="29"/>
    </location>
</feature>
<accession>A0A4V2EM52</accession>
<keyword evidence="2" id="KW-0472">Membrane</keyword>
<evidence type="ECO:0000256" key="1">
    <source>
        <dbReference type="SAM" id="MobiDB-lite"/>
    </source>
</evidence>
<dbReference type="PANTHER" id="PTHR33371:SF18">
    <property type="entry name" value="MCE-FAMILY PROTEIN MCE3C"/>
    <property type="match status" value="1"/>
</dbReference>
<name>A0A4V2EM52_9PSEU</name>
<dbReference type="InterPro" id="IPR052336">
    <property type="entry name" value="MlaD_Phospholipid_Transporter"/>
</dbReference>
<evidence type="ECO:0000313" key="5">
    <source>
        <dbReference type="EMBL" id="RZQ63855.1"/>
    </source>
</evidence>
<dbReference type="Pfam" id="PF02470">
    <property type="entry name" value="MlaD"/>
    <property type="match status" value="1"/>
</dbReference>
<dbReference type="EMBL" id="SFCC01000005">
    <property type="protein sequence ID" value="RZQ63855.1"/>
    <property type="molecule type" value="Genomic_DNA"/>
</dbReference>
<feature type="domain" description="Mce/MlaD" evidence="3">
    <location>
        <begin position="71"/>
        <end position="143"/>
    </location>
</feature>
<dbReference type="InterPro" id="IPR024516">
    <property type="entry name" value="Mce_C"/>
</dbReference>
<feature type="transmembrane region" description="Helical" evidence="2">
    <location>
        <begin position="40"/>
        <end position="60"/>
    </location>
</feature>
<dbReference type="NCBIfam" id="TIGR00996">
    <property type="entry name" value="Mtu_fam_mce"/>
    <property type="match status" value="1"/>
</dbReference>
<sequence>MGQHLPLQPAAGDRPAGQAGPDRRTAFGGVPVNWTPKRPLWTGLLGIGAVLGLLAVAVLAPRAYFTATTADYHAHVANASGLRADDPVHVAGVPAGRVTSVTLAGDRVDVAFRLDRDVTLGDRSEAAVKLLTVLGRRYLEVRPAGQGSLETIPLERTRVPYLLDDLGRDAQQTTGQLDLNRIRQMLRTLAEVTPDDPAQLRRALDGAGAVATVVSENDAELGRLLTGAQQVTQLLIGQSDRLVTLLGNADLVLRTLTDRKEVIATLLTDVDRLTATAAALLRENRPRLDTVLGQLRTITQSLHARQGELAATITRLAPVSRYLANATGNGTWGDVASPGGPIPDNLLCVVGLARGCR</sequence>
<organism evidence="5 6">
    <name type="scientific">Amycolatopsis suaedae</name>
    <dbReference type="NCBI Taxonomy" id="2510978"/>
    <lineage>
        <taxon>Bacteria</taxon>
        <taxon>Bacillati</taxon>
        <taxon>Actinomycetota</taxon>
        <taxon>Actinomycetes</taxon>
        <taxon>Pseudonocardiales</taxon>
        <taxon>Pseudonocardiaceae</taxon>
        <taxon>Amycolatopsis</taxon>
    </lineage>
</organism>
<keyword evidence="6" id="KW-1185">Reference proteome</keyword>
<dbReference type="InterPro" id="IPR003399">
    <property type="entry name" value="Mce/MlaD"/>
</dbReference>
<dbReference type="InterPro" id="IPR005693">
    <property type="entry name" value="Mce"/>
</dbReference>
<dbReference type="PANTHER" id="PTHR33371">
    <property type="entry name" value="INTERMEMBRANE PHOSPHOLIPID TRANSPORT SYSTEM BINDING PROTEIN MLAD-RELATED"/>
    <property type="match status" value="1"/>
</dbReference>
<dbReference type="GO" id="GO:0005576">
    <property type="term" value="C:extracellular region"/>
    <property type="evidence" value="ECO:0007669"/>
    <property type="project" value="TreeGrafter"/>
</dbReference>
<evidence type="ECO:0000256" key="2">
    <source>
        <dbReference type="SAM" id="Phobius"/>
    </source>
</evidence>
<dbReference type="AlphaFoldDB" id="A0A4V2EM52"/>
<gene>
    <name evidence="5" type="ORF">EWH70_11900</name>
</gene>